<dbReference type="Gene3D" id="3.40.50.1980">
    <property type="entry name" value="Nitrogenase molybdenum iron protein domain"/>
    <property type="match status" value="2"/>
</dbReference>
<dbReference type="KEGG" id="oyw:OdinLCB4_005490"/>
<dbReference type="Gene3D" id="1.20.5.1300">
    <property type="match status" value="1"/>
</dbReference>
<feature type="binding site" evidence="10 14">
    <location>
        <position position="238"/>
    </location>
    <ligand>
        <name>substrate</name>
    </ligand>
</feature>
<dbReference type="GO" id="GO:0000105">
    <property type="term" value="P:L-histidine biosynthetic process"/>
    <property type="evidence" value="ECO:0007669"/>
    <property type="project" value="UniProtKB-UniRule"/>
</dbReference>
<evidence type="ECO:0000256" key="6">
    <source>
        <dbReference type="ARBA" id="ARBA00022723"/>
    </source>
</evidence>
<keyword evidence="10 11" id="KW-0520">NAD</keyword>
<dbReference type="PANTHER" id="PTHR21256:SF2">
    <property type="entry name" value="HISTIDINE BIOSYNTHESIS TRIFUNCTIONAL PROTEIN"/>
    <property type="match status" value="1"/>
</dbReference>
<dbReference type="EC" id="1.1.1.23" evidence="4 10"/>
<evidence type="ECO:0000256" key="4">
    <source>
        <dbReference type="ARBA" id="ARBA00012965"/>
    </source>
</evidence>
<keyword evidence="7 10" id="KW-0862">Zinc</keyword>
<evidence type="ECO:0000256" key="10">
    <source>
        <dbReference type="HAMAP-Rule" id="MF_01024"/>
    </source>
</evidence>
<dbReference type="GO" id="GO:0008270">
    <property type="term" value="F:zinc ion binding"/>
    <property type="evidence" value="ECO:0007669"/>
    <property type="project" value="UniProtKB-UniRule"/>
</dbReference>
<dbReference type="EMBL" id="CP091871">
    <property type="protein sequence ID" value="WEU39923.1"/>
    <property type="molecule type" value="Genomic_DNA"/>
</dbReference>
<dbReference type="GO" id="GO:0004399">
    <property type="term" value="F:histidinol dehydrogenase activity"/>
    <property type="evidence" value="ECO:0007669"/>
    <property type="project" value="UniProtKB-UniRule"/>
</dbReference>
<dbReference type="InterPro" id="IPR016161">
    <property type="entry name" value="Ald_DH/histidinol_DH"/>
</dbReference>
<dbReference type="GO" id="GO:0005737">
    <property type="term" value="C:cytoplasm"/>
    <property type="evidence" value="ECO:0007669"/>
    <property type="project" value="TreeGrafter"/>
</dbReference>
<feature type="binding site" evidence="10 15">
    <location>
        <position position="362"/>
    </location>
    <ligand>
        <name>Zn(2+)</name>
        <dbReference type="ChEBI" id="CHEBI:29105"/>
    </ligand>
</feature>
<name>A0AAF0IA95_ODILC</name>
<dbReference type="NCBIfam" id="TIGR00069">
    <property type="entry name" value="hisD"/>
    <property type="match status" value="1"/>
</dbReference>
<comment type="pathway">
    <text evidence="2 10 11">Amino-acid biosynthesis; L-histidine biosynthesis; L-histidine from 5-phospho-alpha-D-ribose 1-diphosphate: step 9/9.</text>
</comment>
<evidence type="ECO:0000256" key="11">
    <source>
        <dbReference type="PIRNR" id="PIRNR000099"/>
    </source>
</evidence>
<evidence type="ECO:0000256" key="15">
    <source>
        <dbReference type="PIRSR" id="PIRSR000099-4"/>
    </source>
</evidence>
<evidence type="ECO:0000256" key="13">
    <source>
        <dbReference type="PIRSR" id="PIRSR000099-2"/>
    </source>
</evidence>
<evidence type="ECO:0000256" key="7">
    <source>
        <dbReference type="ARBA" id="ARBA00022833"/>
    </source>
</evidence>
<dbReference type="InterPro" id="IPR001692">
    <property type="entry name" value="Histidinol_DH_CS"/>
</dbReference>
<dbReference type="InterPro" id="IPR022695">
    <property type="entry name" value="Histidinol_DH_monofunct"/>
</dbReference>
<feature type="binding site" evidence="10 13">
    <location>
        <position position="192"/>
    </location>
    <ligand>
        <name>NAD(+)</name>
        <dbReference type="ChEBI" id="CHEBI:57540"/>
    </ligand>
</feature>
<keyword evidence="8 10" id="KW-0560">Oxidoreductase</keyword>
<feature type="binding site" evidence="10 14">
    <location>
        <position position="263"/>
    </location>
    <ligand>
        <name>substrate</name>
    </ligand>
</feature>
<dbReference type="FunFam" id="3.40.50.1980:FF:000001">
    <property type="entry name" value="Histidinol dehydrogenase"/>
    <property type="match status" value="1"/>
</dbReference>
<evidence type="ECO:0000256" key="12">
    <source>
        <dbReference type="PIRSR" id="PIRSR000099-1"/>
    </source>
</evidence>
<dbReference type="PROSITE" id="PS00611">
    <property type="entry name" value="HISOL_DEHYDROGENASE"/>
    <property type="match status" value="1"/>
</dbReference>
<comment type="cofactor">
    <cofactor evidence="10 15">
        <name>Zn(2+)</name>
        <dbReference type="ChEBI" id="CHEBI:29105"/>
    </cofactor>
    <text evidence="10 15">Binds 1 zinc ion per subunit.</text>
</comment>
<dbReference type="GO" id="GO:0051287">
    <property type="term" value="F:NAD binding"/>
    <property type="evidence" value="ECO:0007669"/>
    <property type="project" value="InterPro"/>
</dbReference>
<dbReference type="CDD" id="cd06572">
    <property type="entry name" value="Histidinol_dh"/>
    <property type="match status" value="1"/>
</dbReference>
<evidence type="ECO:0000256" key="2">
    <source>
        <dbReference type="ARBA" id="ARBA00004940"/>
    </source>
</evidence>
<evidence type="ECO:0000256" key="1">
    <source>
        <dbReference type="ARBA" id="ARBA00003850"/>
    </source>
</evidence>
<comment type="catalytic activity">
    <reaction evidence="9 10 11">
        <text>L-histidinol + 2 NAD(+) + H2O = L-histidine + 2 NADH + 3 H(+)</text>
        <dbReference type="Rhea" id="RHEA:20641"/>
        <dbReference type="ChEBI" id="CHEBI:15377"/>
        <dbReference type="ChEBI" id="CHEBI:15378"/>
        <dbReference type="ChEBI" id="CHEBI:57540"/>
        <dbReference type="ChEBI" id="CHEBI:57595"/>
        <dbReference type="ChEBI" id="CHEBI:57699"/>
        <dbReference type="ChEBI" id="CHEBI:57945"/>
        <dbReference type="EC" id="1.1.1.23"/>
    </reaction>
</comment>
<reference evidence="17" key="1">
    <citation type="journal article" date="2017" name="Nature">
        <title>Asgard archaea illuminate the origin of eukaryotic cellular complexity.</title>
        <authorList>
            <person name="Zaremba-Niedzwiedzka K."/>
            <person name="Caceres E.F."/>
            <person name="Saw J.H."/>
            <person name="Backstrom D."/>
            <person name="Juzokaite L."/>
            <person name="Vancaester E."/>
            <person name="Seitz K.W."/>
            <person name="Anantharaman K."/>
            <person name="Starnawski P."/>
            <person name="Kjeldsen K.U."/>
            <person name="Scott M.B."/>
            <person name="Nunoura T."/>
            <person name="Banfield J.F."/>
            <person name="Schramm A."/>
            <person name="Baker B.J."/>
            <person name="Spang A."/>
            <person name="Ettema T.J.G."/>
        </authorList>
    </citation>
    <scope>NUCLEOTIDE SEQUENCE</scope>
    <source>
        <strain evidence="17">LCB_4</strain>
    </source>
</reference>
<dbReference type="SUPFAM" id="SSF53720">
    <property type="entry name" value="ALDH-like"/>
    <property type="match status" value="1"/>
</dbReference>
<feature type="binding site" evidence="10 14">
    <location>
        <position position="329"/>
    </location>
    <ligand>
        <name>substrate</name>
    </ligand>
</feature>
<dbReference type="InterPro" id="IPR012131">
    <property type="entry name" value="Hstdl_DH"/>
</dbReference>
<sequence>MEFKIYTLKEAHSYLKEKLVNRGRTRSIEVMDKVTKIVSDVRKYGDAALIAFTKEFDRVELTPESIKVSIREIENAYSQVSKEFINAIKLAKANIEKFHTLQLKTLWFTETSKGIFVGQKYAPISSVGIYVPGGRASYPSTVLMAGIPAKVAGVSEIVLCSPPDLKGGLPPPILVAANEIGITKIFKVGGAQAIAAMAYGTETIPRVEKIVGPGNIYVTTAKLIVSSDVRIDLPAGPSEILILADASANPSFIACDLMAQAEHDPNAYCILLSDSNILINNVIEVLKSRIPCSDRREIIERALDSNSLFIQVANMGEALSFINDFAPEHLELMVKDPFKLIPNIRNSGAIFLGEMSPVALGDLIAGSNHILPTGGYAKTYSGLSVNDFLKSIDLVYATKEGLKGVSDALSKIAESEKLLEHKKSVDVRLKDER</sequence>
<dbReference type="PRINTS" id="PR00083">
    <property type="entry name" value="HOLDHDRGNASE"/>
</dbReference>
<feature type="binding site" evidence="10 14">
    <location>
        <position position="416"/>
    </location>
    <ligand>
        <name>substrate</name>
    </ligand>
</feature>
<dbReference type="PIRSF" id="PIRSF000099">
    <property type="entry name" value="Histidinol_dh"/>
    <property type="match status" value="1"/>
</dbReference>
<feature type="binding site" evidence="10 13">
    <location>
        <position position="130"/>
    </location>
    <ligand>
        <name>NAD(+)</name>
        <dbReference type="ChEBI" id="CHEBI:57540"/>
    </ligand>
</feature>
<feature type="binding site" evidence="10 15">
    <location>
        <position position="263"/>
    </location>
    <ligand>
        <name>Zn(2+)</name>
        <dbReference type="ChEBI" id="CHEBI:29105"/>
    </ligand>
</feature>
<feature type="binding site" evidence="10 14">
    <location>
        <position position="260"/>
    </location>
    <ligand>
        <name>substrate</name>
    </ligand>
</feature>
<feature type="binding site" evidence="10 13">
    <location>
        <position position="215"/>
    </location>
    <ligand>
        <name>NAD(+)</name>
        <dbReference type="ChEBI" id="CHEBI:57540"/>
    </ligand>
</feature>
<accession>A0AAF0IA95</accession>
<keyword evidence="10 11" id="KW-0028">Amino-acid biosynthesis</keyword>
<feature type="binding site" evidence="10 14">
    <location>
        <position position="362"/>
    </location>
    <ligand>
        <name>substrate</name>
    </ligand>
</feature>
<evidence type="ECO:0000313" key="18">
    <source>
        <dbReference type="Proteomes" id="UP000186851"/>
    </source>
</evidence>
<evidence type="ECO:0000256" key="5">
    <source>
        <dbReference type="ARBA" id="ARBA00016531"/>
    </source>
</evidence>
<comment type="function">
    <text evidence="1 10 11">Catalyzes the sequential NAD-dependent oxidations of L-histidinol to L-histidinaldehyde and then to L-histidine.</text>
</comment>
<evidence type="ECO:0000313" key="17">
    <source>
        <dbReference type="EMBL" id="WEU39923.1"/>
    </source>
</evidence>
<feature type="active site" description="Proton acceptor" evidence="10 12">
    <location>
        <position position="329"/>
    </location>
</feature>
<proteinExistence type="inferred from homology"/>
<evidence type="ECO:0000256" key="8">
    <source>
        <dbReference type="ARBA" id="ARBA00023002"/>
    </source>
</evidence>
<evidence type="ECO:0000256" key="16">
    <source>
        <dbReference type="RuleBase" id="RU004175"/>
    </source>
</evidence>
<dbReference type="Proteomes" id="UP000186851">
    <property type="component" value="Chromosome"/>
</dbReference>
<feature type="binding site" evidence="10 14">
    <location>
        <position position="421"/>
    </location>
    <ligand>
        <name>substrate</name>
    </ligand>
</feature>
<feature type="binding site" evidence="10 15">
    <location>
        <position position="260"/>
    </location>
    <ligand>
        <name>Zn(2+)</name>
        <dbReference type="ChEBI" id="CHEBI:29105"/>
    </ligand>
</feature>
<organism evidence="17 18">
    <name type="scientific">Odinarchaeota yellowstonii (strain LCB_4)</name>
    <dbReference type="NCBI Taxonomy" id="1841599"/>
    <lineage>
        <taxon>Archaea</taxon>
        <taxon>Promethearchaeati</taxon>
        <taxon>Candidatus Odinarchaeota</taxon>
        <taxon>Candidatus Odinarchaeia</taxon>
        <taxon>Candidatus Odinarchaeales</taxon>
        <taxon>Candidatus Odinarchaeaceae</taxon>
        <taxon>Candidatus Odinarchaeum</taxon>
    </lineage>
</organism>
<gene>
    <name evidence="10 17" type="primary">hisD</name>
    <name evidence="17" type="ORF">OdinLCB4_005490</name>
</gene>
<dbReference type="PANTHER" id="PTHR21256">
    <property type="entry name" value="HISTIDINOL DEHYDROGENASE HDH"/>
    <property type="match status" value="1"/>
</dbReference>
<reference evidence="17" key="2">
    <citation type="journal article" date="2022" name="Nat. Microbiol.">
        <title>A closed Candidatus Odinarchaeum chromosome exposes Asgard archaeal viruses.</title>
        <authorList>
            <person name="Tamarit D."/>
            <person name="Caceres E.F."/>
            <person name="Krupovic M."/>
            <person name="Nijland R."/>
            <person name="Eme L."/>
            <person name="Robinson N.P."/>
            <person name="Ettema T.J.G."/>
        </authorList>
    </citation>
    <scope>NUCLEOTIDE SEQUENCE</scope>
    <source>
        <strain evidence="17">LCB_4</strain>
    </source>
</reference>
<feature type="active site" description="Proton acceptor" evidence="10 12">
    <location>
        <position position="328"/>
    </location>
</feature>
<comment type="similarity">
    <text evidence="3 10 11 16">Belongs to the histidinol dehydrogenase family.</text>
</comment>
<dbReference type="HAMAP" id="MF_01024">
    <property type="entry name" value="HisD"/>
    <property type="match status" value="1"/>
</dbReference>
<evidence type="ECO:0000256" key="3">
    <source>
        <dbReference type="ARBA" id="ARBA00010178"/>
    </source>
</evidence>
<evidence type="ECO:0000256" key="9">
    <source>
        <dbReference type="ARBA" id="ARBA00049489"/>
    </source>
</evidence>
<protein>
    <recommendedName>
        <fullName evidence="5 10">Histidinol dehydrogenase</fullName>
        <shortName evidence="10 11">HDH</shortName>
        <ecNumber evidence="4 10">1.1.1.23</ecNumber>
    </recommendedName>
</protein>
<keyword evidence="6 10" id="KW-0479">Metal-binding</keyword>
<evidence type="ECO:0000256" key="14">
    <source>
        <dbReference type="PIRSR" id="PIRSR000099-3"/>
    </source>
</evidence>
<feature type="binding site" evidence="10 15">
    <location>
        <position position="421"/>
    </location>
    <ligand>
        <name>Zn(2+)</name>
        <dbReference type="ChEBI" id="CHEBI:29105"/>
    </ligand>
</feature>
<dbReference type="FunFam" id="3.40.50.1980:FF:000026">
    <property type="entry name" value="Histidinol dehydrogenase"/>
    <property type="match status" value="1"/>
</dbReference>
<keyword evidence="10 11" id="KW-0368">Histidine biosynthesis</keyword>
<dbReference type="AlphaFoldDB" id="A0AAF0IA95"/>
<dbReference type="Pfam" id="PF00815">
    <property type="entry name" value="Histidinol_dh"/>
    <property type="match status" value="1"/>
</dbReference>